<name>A0A919MKQ3_9ACTN</name>
<organism evidence="2 3">
    <name type="scientific">Actinoplanes nipponensis</name>
    <dbReference type="NCBI Taxonomy" id="135950"/>
    <lineage>
        <taxon>Bacteria</taxon>
        <taxon>Bacillati</taxon>
        <taxon>Actinomycetota</taxon>
        <taxon>Actinomycetes</taxon>
        <taxon>Micromonosporales</taxon>
        <taxon>Micromonosporaceae</taxon>
        <taxon>Actinoplanes</taxon>
    </lineage>
</organism>
<keyword evidence="3" id="KW-1185">Reference proteome</keyword>
<evidence type="ECO:0000256" key="1">
    <source>
        <dbReference type="SAM" id="MobiDB-lite"/>
    </source>
</evidence>
<dbReference type="AlphaFoldDB" id="A0A919MKQ3"/>
<protein>
    <submittedName>
        <fullName evidence="2">Uncharacterized protein</fullName>
    </submittedName>
</protein>
<feature type="region of interest" description="Disordered" evidence="1">
    <location>
        <begin position="67"/>
        <end position="124"/>
    </location>
</feature>
<dbReference type="Proteomes" id="UP000647172">
    <property type="component" value="Unassembled WGS sequence"/>
</dbReference>
<dbReference type="RefSeq" id="WP_203766288.1">
    <property type="nucleotide sequence ID" value="NZ_BAAAYJ010000034.1"/>
</dbReference>
<gene>
    <name evidence="2" type="ORF">Ani05nite_14960</name>
</gene>
<accession>A0A919MKQ3</accession>
<dbReference type="EMBL" id="BOMQ01000018">
    <property type="protein sequence ID" value="GIE47962.1"/>
    <property type="molecule type" value="Genomic_DNA"/>
</dbReference>
<evidence type="ECO:0000313" key="2">
    <source>
        <dbReference type="EMBL" id="GIE47962.1"/>
    </source>
</evidence>
<comment type="caution">
    <text evidence="2">The sequence shown here is derived from an EMBL/GenBank/DDBJ whole genome shotgun (WGS) entry which is preliminary data.</text>
</comment>
<sequence>MAAARQDARPDRHRVVAADLAALGDDELAARLAAATLLGVGIGGRTARLEVGGAPVFVKRMRLTDRERRPGSVVHFDAHPGNVLADGPVPGPGAALGRPGRRRGPPGRAIGERRVSQPGGSGGG</sequence>
<proteinExistence type="predicted"/>
<reference evidence="2" key="1">
    <citation type="submission" date="2021-01" db="EMBL/GenBank/DDBJ databases">
        <title>Whole genome shotgun sequence of Actinoplanes nipponensis NBRC 14063.</title>
        <authorList>
            <person name="Komaki H."/>
            <person name="Tamura T."/>
        </authorList>
    </citation>
    <scope>NUCLEOTIDE SEQUENCE</scope>
    <source>
        <strain evidence="2">NBRC 14063</strain>
    </source>
</reference>
<evidence type="ECO:0000313" key="3">
    <source>
        <dbReference type="Proteomes" id="UP000647172"/>
    </source>
</evidence>